<dbReference type="EMBL" id="WIGO01000766">
    <property type="protein sequence ID" value="KAF6805159.1"/>
    <property type="molecule type" value="Genomic_DNA"/>
</dbReference>
<evidence type="ECO:0000313" key="4">
    <source>
        <dbReference type="Proteomes" id="UP000654918"/>
    </source>
</evidence>
<dbReference type="PANTHER" id="PTHR10039:SF10">
    <property type="entry name" value="NACHT DOMAIN-CONTAINING PROTEIN"/>
    <property type="match status" value="1"/>
</dbReference>
<protein>
    <submittedName>
        <fullName evidence="3">Nacht domain protein</fullName>
    </submittedName>
</protein>
<dbReference type="InterPro" id="IPR056884">
    <property type="entry name" value="NPHP3-like_N"/>
</dbReference>
<dbReference type="AlphaFoldDB" id="A0A8H6MQD7"/>
<feature type="domain" description="Nephrocystin 3-like N-terminal" evidence="2">
    <location>
        <begin position="39"/>
        <end position="120"/>
    </location>
</feature>
<evidence type="ECO:0000259" key="2">
    <source>
        <dbReference type="Pfam" id="PF24883"/>
    </source>
</evidence>
<proteinExistence type="predicted"/>
<keyword evidence="1" id="KW-0677">Repeat</keyword>
<comment type="caution">
    <text evidence="3">The sequence shown here is derived from an EMBL/GenBank/DDBJ whole genome shotgun (WGS) entry which is preliminary data.</text>
</comment>
<dbReference type="Proteomes" id="UP000654918">
    <property type="component" value="Unassembled WGS sequence"/>
</dbReference>
<organism evidence="3 4">
    <name type="scientific">Colletotrichum plurivorum</name>
    <dbReference type="NCBI Taxonomy" id="2175906"/>
    <lineage>
        <taxon>Eukaryota</taxon>
        <taxon>Fungi</taxon>
        <taxon>Dikarya</taxon>
        <taxon>Ascomycota</taxon>
        <taxon>Pezizomycotina</taxon>
        <taxon>Sordariomycetes</taxon>
        <taxon>Hypocreomycetidae</taxon>
        <taxon>Glomerellales</taxon>
        <taxon>Glomerellaceae</taxon>
        <taxon>Colletotrichum</taxon>
        <taxon>Colletotrichum orchidearum species complex</taxon>
    </lineage>
</organism>
<dbReference type="PANTHER" id="PTHR10039">
    <property type="entry name" value="AMELOGENIN"/>
    <property type="match status" value="1"/>
</dbReference>
<evidence type="ECO:0000256" key="1">
    <source>
        <dbReference type="ARBA" id="ARBA00022737"/>
    </source>
</evidence>
<accession>A0A8H6MQD7</accession>
<sequence length="200" mass="22643">MAAVKKWALTAFGRRYSQIPSEINKFNGTYVEQLDLARLSSHLVKLSDEWESQLAELDRMPSSDMDLLTTLLRQIFRQTKIFYVFIDGLDEFEPTTRRALLESLASIDSESRFRVFLSSRESLSGELKDRVPSIATVSMASTQAMADIGIFVKETLQERRRNGDLNVENASIIDDVQQALTNRADGMALERDTVQIKTTA</sequence>
<dbReference type="Pfam" id="PF24883">
    <property type="entry name" value="NPHP3_N"/>
    <property type="match status" value="1"/>
</dbReference>
<name>A0A8H6MQD7_9PEZI</name>
<reference evidence="3" key="1">
    <citation type="journal article" date="2020" name="Phytopathology">
        <title>Genome Sequence Resources of Colletotrichum truncatum, C. plurivorum, C. musicola, and C. sojae: Four Species Pathogenic to Soybean (Glycine max).</title>
        <authorList>
            <person name="Rogerio F."/>
            <person name="Boufleur T.R."/>
            <person name="Ciampi-Guillardi M."/>
            <person name="Sukno S.A."/>
            <person name="Thon M.R."/>
            <person name="Massola Junior N.S."/>
            <person name="Baroncelli R."/>
        </authorList>
    </citation>
    <scope>NUCLEOTIDE SEQUENCE</scope>
    <source>
        <strain evidence="3">LFN00145</strain>
    </source>
</reference>
<keyword evidence="4" id="KW-1185">Reference proteome</keyword>
<gene>
    <name evidence="3" type="ORF">CPLU01_16008</name>
</gene>
<evidence type="ECO:0000313" key="3">
    <source>
        <dbReference type="EMBL" id="KAF6805159.1"/>
    </source>
</evidence>